<dbReference type="PANTHER" id="PTHR40036:SF1">
    <property type="entry name" value="MACROCIN O-METHYLTRANSFERASE"/>
    <property type="match status" value="1"/>
</dbReference>
<dbReference type="RefSeq" id="WP_272428325.1">
    <property type="nucleotide sequence ID" value="NZ_JAGTJJ010000032.1"/>
</dbReference>
<dbReference type="InterPro" id="IPR008884">
    <property type="entry name" value="TylF_MeTrfase"/>
</dbReference>
<keyword evidence="2" id="KW-1185">Reference proteome</keyword>
<protein>
    <submittedName>
        <fullName evidence="1">Class I SAM-dependent methyltransferase</fullName>
        <ecNumber evidence="1">2.1.1.-</ecNumber>
    </submittedName>
</protein>
<evidence type="ECO:0000313" key="1">
    <source>
        <dbReference type="EMBL" id="MDC3985870.1"/>
    </source>
</evidence>
<organism evidence="1 2">
    <name type="scientific">Polyangium jinanense</name>
    <dbReference type="NCBI Taxonomy" id="2829994"/>
    <lineage>
        <taxon>Bacteria</taxon>
        <taxon>Pseudomonadati</taxon>
        <taxon>Myxococcota</taxon>
        <taxon>Polyangia</taxon>
        <taxon>Polyangiales</taxon>
        <taxon>Polyangiaceae</taxon>
        <taxon>Polyangium</taxon>
    </lineage>
</organism>
<dbReference type="SUPFAM" id="SSF53335">
    <property type="entry name" value="S-adenosyl-L-methionine-dependent methyltransferases"/>
    <property type="match status" value="1"/>
</dbReference>
<comment type="caution">
    <text evidence="1">The sequence shown here is derived from an EMBL/GenBank/DDBJ whole genome shotgun (WGS) entry which is preliminary data.</text>
</comment>
<gene>
    <name evidence="1" type="ORF">KEG57_35645</name>
</gene>
<dbReference type="AlphaFoldDB" id="A0A9X3XAW8"/>
<proteinExistence type="predicted"/>
<dbReference type="EMBL" id="JAGTJJ010000032">
    <property type="protein sequence ID" value="MDC3985870.1"/>
    <property type="molecule type" value="Genomic_DNA"/>
</dbReference>
<accession>A0A9X3XAW8</accession>
<reference evidence="1 2" key="1">
    <citation type="submission" date="2021-04" db="EMBL/GenBank/DDBJ databases">
        <title>Genome analysis of Polyangium sp.</title>
        <authorList>
            <person name="Li Y."/>
            <person name="Wang J."/>
        </authorList>
    </citation>
    <scope>NUCLEOTIDE SEQUENCE [LARGE SCALE GENOMIC DNA]</scope>
    <source>
        <strain evidence="1 2">SDU14</strain>
    </source>
</reference>
<dbReference type="GO" id="GO:0008168">
    <property type="term" value="F:methyltransferase activity"/>
    <property type="evidence" value="ECO:0007669"/>
    <property type="project" value="UniProtKB-KW"/>
</dbReference>
<sequence length="242" mass="27086">MKARVVSELVRARERVKSLLRFPPRPAMSADNLYAYLDALYQKRNVEGPVVEIGVASGGTTAYACDLLSRIGCKKEYYCFDTFDGFVEEHLDTDHKLGLTPRHDHSFRGLSLERVRANLARWSIRRNIHFVKGDICKIDDAEIPENISVALLDVDLRDPIYVGLKKLTPKLAKGGVILVDDCKANTSWVGADVGYLDFVRDHGLQPKYFLGFAVVEKTDGDAPSLSWSFSQTANTTPQNFFA</sequence>
<evidence type="ECO:0000313" key="2">
    <source>
        <dbReference type="Proteomes" id="UP001151081"/>
    </source>
</evidence>
<dbReference type="Pfam" id="PF05711">
    <property type="entry name" value="TylF"/>
    <property type="match status" value="1"/>
</dbReference>
<name>A0A9X3XAW8_9BACT</name>
<keyword evidence="1" id="KW-0489">Methyltransferase</keyword>
<dbReference type="PANTHER" id="PTHR40036">
    <property type="entry name" value="MACROCIN O-METHYLTRANSFERASE"/>
    <property type="match status" value="1"/>
</dbReference>
<dbReference type="InterPro" id="IPR029063">
    <property type="entry name" value="SAM-dependent_MTases_sf"/>
</dbReference>
<dbReference type="EC" id="2.1.1.-" evidence="1"/>
<dbReference type="GO" id="GO:0032259">
    <property type="term" value="P:methylation"/>
    <property type="evidence" value="ECO:0007669"/>
    <property type="project" value="UniProtKB-KW"/>
</dbReference>
<dbReference type="Gene3D" id="3.40.50.150">
    <property type="entry name" value="Vaccinia Virus protein VP39"/>
    <property type="match status" value="1"/>
</dbReference>
<dbReference type="Proteomes" id="UP001151081">
    <property type="component" value="Unassembled WGS sequence"/>
</dbReference>
<keyword evidence="1" id="KW-0808">Transferase</keyword>